<dbReference type="PANTHER" id="PTHR33841:SF1">
    <property type="entry name" value="DNA METHYLTRANSFERASE A"/>
    <property type="match status" value="1"/>
</dbReference>
<reference evidence="10" key="1">
    <citation type="journal article" date="2019" name="Int. J. Syst. Evol. Microbiol.">
        <title>The Global Catalogue of Microorganisms (GCM) 10K type strain sequencing project: providing services to taxonomists for standard genome sequencing and annotation.</title>
        <authorList>
            <consortium name="The Broad Institute Genomics Platform"/>
            <consortium name="The Broad Institute Genome Sequencing Center for Infectious Disease"/>
            <person name="Wu L."/>
            <person name="Ma J."/>
        </authorList>
    </citation>
    <scope>NUCLEOTIDE SEQUENCE [LARGE SCALE GENOMIC DNA]</scope>
    <source>
        <strain evidence="10">JCM 17137</strain>
    </source>
</reference>
<evidence type="ECO:0000256" key="3">
    <source>
        <dbReference type="ARBA" id="ARBA00022679"/>
    </source>
</evidence>
<dbReference type="PROSITE" id="PS51194">
    <property type="entry name" value="HELICASE_CTER"/>
    <property type="match status" value="1"/>
</dbReference>
<evidence type="ECO:0000256" key="1">
    <source>
        <dbReference type="ARBA" id="ARBA00011900"/>
    </source>
</evidence>
<comment type="caution">
    <text evidence="9">The sequence shown here is derived from an EMBL/GenBank/DDBJ whole genome shotgun (WGS) entry which is preliminary data.</text>
</comment>
<evidence type="ECO:0000256" key="6">
    <source>
        <dbReference type="ARBA" id="ARBA00047942"/>
    </source>
</evidence>
<name>A0ABP7FTT8_9ACTN</name>
<dbReference type="InterPro" id="IPR027417">
    <property type="entry name" value="P-loop_NTPase"/>
</dbReference>
<feature type="region of interest" description="Disordered" evidence="7">
    <location>
        <begin position="1"/>
        <end position="24"/>
    </location>
</feature>
<dbReference type="SUPFAM" id="SSF53335">
    <property type="entry name" value="S-adenosyl-L-methionine-dependent methyltransferases"/>
    <property type="match status" value="1"/>
</dbReference>
<dbReference type="CDD" id="cd18793">
    <property type="entry name" value="SF2_C_SNF"/>
    <property type="match status" value="1"/>
</dbReference>
<dbReference type="Pfam" id="PF00271">
    <property type="entry name" value="Helicase_C"/>
    <property type="match status" value="1"/>
</dbReference>
<feature type="compositionally biased region" description="Basic and acidic residues" evidence="7">
    <location>
        <begin position="83"/>
        <end position="98"/>
    </location>
</feature>
<dbReference type="PANTHER" id="PTHR33841">
    <property type="entry name" value="DNA METHYLTRANSFERASE YEEA-RELATED"/>
    <property type="match status" value="1"/>
</dbReference>
<dbReference type="InterPro" id="IPR049730">
    <property type="entry name" value="SNF2/RAD54-like_C"/>
</dbReference>
<evidence type="ECO:0000256" key="4">
    <source>
        <dbReference type="ARBA" id="ARBA00022691"/>
    </source>
</evidence>
<keyword evidence="10" id="KW-1185">Reference proteome</keyword>
<proteinExistence type="predicted"/>
<keyword evidence="4" id="KW-0949">S-adenosyl-L-methionine</keyword>
<keyword evidence="2" id="KW-0489">Methyltransferase</keyword>
<accession>A0ABP7FTT8</accession>
<dbReference type="SMART" id="SM00490">
    <property type="entry name" value="HELICc"/>
    <property type="match status" value="1"/>
</dbReference>
<feature type="domain" description="Helicase C-terminal" evidence="8">
    <location>
        <begin position="44"/>
        <end position="253"/>
    </location>
</feature>
<evidence type="ECO:0000313" key="9">
    <source>
        <dbReference type="EMBL" id="GAA3746795.1"/>
    </source>
</evidence>
<protein>
    <recommendedName>
        <fullName evidence="1">site-specific DNA-methyltransferase (adenine-specific)</fullName>
        <ecNumber evidence="1">2.1.1.72</ecNumber>
    </recommendedName>
</protein>
<dbReference type="InterPro" id="IPR001650">
    <property type="entry name" value="Helicase_C-like"/>
</dbReference>
<dbReference type="InterPro" id="IPR011639">
    <property type="entry name" value="MethylTrfase_TaqI-like_dom"/>
</dbReference>
<dbReference type="EMBL" id="BAABDD010000011">
    <property type="protein sequence ID" value="GAA3746795.1"/>
    <property type="molecule type" value="Genomic_DNA"/>
</dbReference>
<gene>
    <name evidence="9" type="ORF">GCM10022402_27890</name>
</gene>
<evidence type="ECO:0000313" key="10">
    <source>
        <dbReference type="Proteomes" id="UP001500908"/>
    </source>
</evidence>
<organism evidence="9 10">
    <name type="scientific">Salinactinospora qingdaonensis</name>
    <dbReference type="NCBI Taxonomy" id="702744"/>
    <lineage>
        <taxon>Bacteria</taxon>
        <taxon>Bacillati</taxon>
        <taxon>Actinomycetota</taxon>
        <taxon>Actinomycetes</taxon>
        <taxon>Streptosporangiales</taxon>
        <taxon>Nocardiopsidaceae</taxon>
        <taxon>Salinactinospora</taxon>
    </lineage>
</organism>
<comment type="catalytic activity">
    <reaction evidence="6">
        <text>a 2'-deoxyadenosine in DNA + S-adenosyl-L-methionine = an N(6)-methyl-2'-deoxyadenosine in DNA + S-adenosyl-L-homocysteine + H(+)</text>
        <dbReference type="Rhea" id="RHEA:15197"/>
        <dbReference type="Rhea" id="RHEA-COMP:12418"/>
        <dbReference type="Rhea" id="RHEA-COMP:12419"/>
        <dbReference type="ChEBI" id="CHEBI:15378"/>
        <dbReference type="ChEBI" id="CHEBI:57856"/>
        <dbReference type="ChEBI" id="CHEBI:59789"/>
        <dbReference type="ChEBI" id="CHEBI:90615"/>
        <dbReference type="ChEBI" id="CHEBI:90616"/>
        <dbReference type="EC" id="2.1.1.72"/>
    </reaction>
</comment>
<dbReference type="Gene3D" id="3.40.50.300">
    <property type="entry name" value="P-loop containing nucleotide triphosphate hydrolases"/>
    <property type="match status" value="1"/>
</dbReference>
<keyword evidence="5" id="KW-0378">Hydrolase</keyword>
<dbReference type="PRINTS" id="PR00507">
    <property type="entry name" value="N12N6MTFRASE"/>
</dbReference>
<dbReference type="InterPro" id="IPR050953">
    <property type="entry name" value="N4_N6_ade-DNA_methylase"/>
</dbReference>
<dbReference type="Gene3D" id="3.40.50.150">
    <property type="entry name" value="Vaccinia Virus protein VP39"/>
    <property type="match status" value="1"/>
</dbReference>
<feature type="region of interest" description="Disordered" evidence="7">
    <location>
        <begin position="1856"/>
        <end position="1879"/>
    </location>
</feature>
<dbReference type="EC" id="2.1.1.72" evidence="1"/>
<dbReference type="Pfam" id="PF07669">
    <property type="entry name" value="Eco57I"/>
    <property type="match status" value="1"/>
</dbReference>
<dbReference type="Proteomes" id="UP001500908">
    <property type="component" value="Unassembled WGS sequence"/>
</dbReference>
<dbReference type="InterPro" id="IPR029063">
    <property type="entry name" value="SAM-dependent_MTases_sf"/>
</dbReference>
<evidence type="ECO:0000256" key="5">
    <source>
        <dbReference type="ARBA" id="ARBA00022801"/>
    </source>
</evidence>
<evidence type="ECO:0000256" key="2">
    <source>
        <dbReference type="ARBA" id="ARBA00022603"/>
    </source>
</evidence>
<dbReference type="SUPFAM" id="SSF52540">
    <property type="entry name" value="P-loop containing nucleoside triphosphate hydrolases"/>
    <property type="match status" value="1"/>
</dbReference>
<feature type="region of interest" description="Disordered" evidence="7">
    <location>
        <begin position="83"/>
        <end position="118"/>
    </location>
</feature>
<sequence>MDTVPGAEAEETETPERAAAGPAARLLDLARRARDLEGPDRDPKLNALIGHLKKLLAEGYNPIVFCRYIDTAEYVAAHLSGTDEHDTRDSADTEDAKSTKSAKTATKAKKSPLDKGGKNGWTTVVRAVTGTLSPQQRVERIEDLADQAARETTEGRGARRVLVATDCLSEGVNLQHYFDAVVHYDLAWNPTRHDQREGRVDRYGQKRDQVRVLTLYGHDNGIDGKVLEMLIKKHRQIRADLGISVSVPDESSAGVTNALIEWVLMRGSRGEQDALFGSEELGAKAAQVEAEWKSAAEREKTSRSRYAQRAIHPEEVAREVAAVRDALGGPDEVRAFVEHALAALGAVLRPDDDGFTADVSATPAGLRDALAPAVGVDAVETGRPVAFRDTAAVARGEAALVRTDPVVGALASHVLDSALDTGGDGPRPACRCGVIRTDAVSRRTTLLLVRYRFHLTLPSRNGTTQLVAEDARLLAFTGSPDSAEWLDREQALALPAARATENTDPAFGEKTMGRLLDALDHTTAHLDAYGAELAAELAESHRRVRTAAGEIIRGLKVTPQQPADILGAYVYLPAAPDADVPADSTGVALSQWVRPLFEELGFGRLPKVGEAGIVADNDAAKVFKISHRWQHVPVHVADWATGLDSRPGGRAGAVPPQSLVQECLNRTSAHLWAMVTNGRRLRLLRDSNALATASYVEFDLEAIFDGELFSDFVLLYRLLHVSRFEVAEEQPPSACWLEKWRGEAVNSGTRALDQLREGVQRAITVLGTGFLRHPANAGLRENLDVREFHAALLRLVYRMLFLFVAEDRDALHSRLDEDAPQEQRHAHERAKERYATYFSSARLRRHARRRQGSAHGDLYRALRIVLGALGDENGRPELALPALGGLFDEAEVDAPLRGLELSNEALLGAVRHLAQVRDPASRRWRWVNYRDLDAEELGSVYESLLELVPKHSAAERTFELVELAGNTRKTTGSYYTPGSLIETLLDSSLDPVIDDAVKRGEVKATEDGEPDPAGHIAVELLELQVCDPACGSGHFLVAAARRIAKRLAAVREGNPEPTLDSVRHALHEVITHCIYGVDLNPMAVELAKVSLWLEALEPGKPLGFLDAHVKHGNALIGATPALLKDGVPDAAFKPVEGDDKKYAKTLERANAKERGGQESLFDIEEDTVKVANTVLAHRLSQITTVRADSLRDVRDQEAAYRDWEQSAEYVHALHVADAWCAAFMWVKAKDAPPAVTHDVLRALEEPQGRGASAETNAEIVRLRRQYNFFHWHLEFPEVFTVPDDGTGVDAETGWVGGFDCVLGNPPWDKVDFEDKKYFASVAPSIAAISGTARRTRIAEWIEENPHEGTRYLAARRAVKSTFHFAASSGNFSWCAEGLKIKGVNSLQTDHLFAERFSALAAPKGRYAAIIPTTIATGAGAQQLFASLTQRGAIGALYGFENRKPLFPSVHSSYPFCVISLVGKGLQGSRAQLAFFLGDTGELDDVDKVFTLTPEEISLINPNTRNLPVFRCRRDARITAEVYKRLPVLWGEFRENGNLWKIDFKRLFDMTDDSALFRTRKSLEDEGWSLEGNVFVRGEERMLPLYEGKMTHHFDHRWNSFTGMATEDCRNLTPDEKRNPETTVLPRYWVPEVDVPTGETGRDGMPVMAEGVDTGLSSVGWERGWLYGWRDVCRATDERTAVPAFTPRTGVGHTFPLMFTVKEPPLVAALSTAQSSFIYDYISRQKISGVHMALMTWKQLPVPAPDSLSPHAAFLVPRVCELVYTTYDMTPFARDMEDGGSPFCWDYERRAVIRAELDAFFFRLYGIDRDDVDYIMDTFPIVKRKDEEKYGTYRTKDLILDNYDRMAQAGISLDTPVVDGENFTSDLTPPPGHGPRHEPA</sequence>
<evidence type="ECO:0000256" key="7">
    <source>
        <dbReference type="SAM" id="MobiDB-lite"/>
    </source>
</evidence>
<evidence type="ECO:0000259" key="8">
    <source>
        <dbReference type="PROSITE" id="PS51194"/>
    </source>
</evidence>
<keyword evidence="3" id="KW-0808">Transferase</keyword>